<organism evidence="1 2">
    <name type="scientific">Metabacillus endolithicus</name>
    <dbReference type="NCBI Taxonomy" id="1535204"/>
    <lineage>
        <taxon>Bacteria</taxon>
        <taxon>Bacillati</taxon>
        <taxon>Bacillota</taxon>
        <taxon>Bacilli</taxon>
        <taxon>Bacillales</taxon>
        <taxon>Bacillaceae</taxon>
        <taxon>Metabacillus</taxon>
    </lineage>
</organism>
<sequence length="50" mass="6114">MTEENDEDWKVEFLNLPSYEQIHFAQKIALDKQLREEYIKQLKARNKGFK</sequence>
<gene>
    <name evidence="1" type="ORF">ACFSKK_15020</name>
</gene>
<proteinExistence type="predicted"/>
<evidence type="ECO:0000313" key="1">
    <source>
        <dbReference type="EMBL" id="MFD2215000.1"/>
    </source>
</evidence>
<dbReference type="RefSeq" id="WP_247346538.1">
    <property type="nucleotide sequence ID" value="NZ_CP095550.1"/>
</dbReference>
<evidence type="ECO:0000313" key="2">
    <source>
        <dbReference type="Proteomes" id="UP001597318"/>
    </source>
</evidence>
<comment type="caution">
    <text evidence="1">The sequence shown here is derived from an EMBL/GenBank/DDBJ whole genome shotgun (WGS) entry which is preliminary data.</text>
</comment>
<reference evidence="2" key="1">
    <citation type="journal article" date="2019" name="Int. J. Syst. Evol. Microbiol.">
        <title>The Global Catalogue of Microorganisms (GCM) 10K type strain sequencing project: providing services to taxonomists for standard genome sequencing and annotation.</title>
        <authorList>
            <consortium name="The Broad Institute Genomics Platform"/>
            <consortium name="The Broad Institute Genome Sequencing Center for Infectious Disease"/>
            <person name="Wu L."/>
            <person name="Ma J."/>
        </authorList>
    </citation>
    <scope>NUCLEOTIDE SEQUENCE [LARGE SCALE GENOMIC DNA]</scope>
    <source>
        <strain evidence="2">CGMCC 1.15474</strain>
    </source>
</reference>
<keyword evidence="2" id="KW-1185">Reference proteome</keyword>
<accession>A0ABW5BZJ2</accession>
<name>A0ABW5BZJ2_9BACI</name>
<dbReference type="Proteomes" id="UP001597318">
    <property type="component" value="Unassembled WGS sequence"/>
</dbReference>
<protein>
    <submittedName>
        <fullName evidence="1">Uncharacterized protein</fullName>
    </submittedName>
</protein>
<dbReference type="EMBL" id="JBHUIK010000003">
    <property type="protein sequence ID" value="MFD2215000.1"/>
    <property type="molecule type" value="Genomic_DNA"/>
</dbReference>